<evidence type="ECO:0008006" key="3">
    <source>
        <dbReference type="Google" id="ProtNLM"/>
    </source>
</evidence>
<dbReference type="AlphaFoldDB" id="A0A3S4RZ36"/>
<dbReference type="InterPro" id="IPR032719">
    <property type="entry name" value="WbsX"/>
</dbReference>
<dbReference type="CDD" id="cd11579">
    <property type="entry name" value="Glyco_tran_WbsX"/>
    <property type="match status" value="1"/>
</dbReference>
<dbReference type="EMBL" id="LR134356">
    <property type="protein sequence ID" value="VEG52324.1"/>
    <property type="molecule type" value="Genomic_DNA"/>
</dbReference>
<dbReference type="STRING" id="1791.GCA_001049355_00355"/>
<dbReference type="Pfam" id="PF14307">
    <property type="entry name" value="Glyco_tran_WbsX"/>
    <property type="match status" value="1"/>
</dbReference>
<dbReference type="Proteomes" id="UP000279306">
    <property type="component" value="Chromosome"/>
</dbReference>
<protein>
    <recommendedName>
        <fullName evidence="3">Lipopolysaccharide biosynthesis protein</fullName>
    </recommendedName>
</protein>
<evidence type="ECO:0000313" key="1">
    <source>
        <dbReference type="EMBL" id="VEG52324.1"/>
    </source>
</evidence>
<dbReference type="KEGG" id="mauu:NCTC10437_01402"/>
<dbReference type="PANTHER" id="PTHR41244">
    <property type="entry name" value="RHAMNAN SYNTHESIS F"/>
    <property type="match status" value="1"/>
</dbReference>
<name>A0A3S4RZ36_MYCAU</name>
<dbReference type="PANTHER" id="PTHR41244:SF1">
    <property type="entry name" value="GLYCOSYLTRANSFERASE"/>
    <property type="match status" value="1"/>
</dbReference>
<evidence type="ECO:0000313" key="2">
    <source>
        <dbReference type="Proteomes" id="UP000279306"/>
    </source>
</evidence>
<proteinExistence type="predicted"/>
<reference evidence="1 2" key="1">
    <citation type="submission" date="2018-12" db="EMBL/GenBank/DDBJ databases">
        <authorList>
            <consortium name="Pathogen Informatics"/>
        </authorList>
    </citation>
    <scope>NUCLEOTIDE SEQUENCE [LARGE SCALE GENOMIC DNA]</scope>
    <source>
        <strain evidence="1 2">NCTC10437</strain>
    </source>
</reference>
<keyword evidence="2" id="KW-1185">Reference proteome</keyword>
<sequence>MPLYPGHEQPLHPLDDNYYDLTDPEALIWQANIANQYGVGGFVFFHYWFSGKLLLERPVELWRNTPDADLGYCLCWANHDWTRTWDGKGNQMLQAQTYGGRDDWDRHLDYLLPFFEDPRYIQQDGKPVLFLYNASDVPDVNSMVRHWQDRLVEAGFAGIHIVEYVSSKNPRPHCSLSAAVYEDEPLYSLRFEIPLRAKAKRFVVKRLLKPDYQDYNDVWRRMLRKRRRYDGREIIQGAFVGWDNSPRRGAKGPVIVRGSSPVSFEKHLRALVASGRPDASQNFLVVNSWNEWGEGAILEPSKEKGFGYLEAVRRVLGAVHDPA</sequence>
<gene>
    <name evidence="1" type="ORF">NCTC10437_01402</name>
</gene>
<accession>A0A3S4RZ36</accession>
<organism evidence="1 2">
    <name type="scientific">Mycolicibacterium aurum</name>
    <name type="common">Mycobacterium aurum</name>
    <dbReference type="NCBI Taxonomy" id="1791"/>
    <lineage>
        <taxon>Bacteria</taxon>
        <taxon>Bacillati</taxon>
        <taxon>Actinomycetota</taxon>
        <taxon>Actinomycetes</taxon>
        <taxon>Mycobacteriales</taxon>
        <taxon>Mycobacteriaceae</taxon>
        <taxon>Mycolicibacterium</taxon>
    </lineage>
</organism>
<dbReference type="Gene3D" id="3.20.20.80">
    <property type="entry name" value="Glycosidases"/>
    <property type="match status" value="1"/>
</dbReference>